<dbReference type="AlphaFoldDB" id="A0A318ERN8"/>
<feature type="transmembrane region" description="Helical" evidence="1">
    <location>
        <begin position="23"/>
        <end position="46"/>
    </location>
</feature>
<organism evidence="2 3">
    <name type="scientific">Lachnotalea glycerini</name>
    <dbReference type="NCBI Taxonomy" id="1763509"/>
    <lineage>
        <taxon>Bacteria</taxon>
        <taxon>Bacillati</taxon>
        <taxon>Bacillota</taxon>
        <taxon>Clostridia</taxon>
        <taxon>Lachnospirales</taxon>
        <taxon>Lachnospiraceae</taxon>
        <taxon>Lachnotalea</taxon>
    </lineage>
</organism>
<evidence type="ECO:0000256" key="1">
    <source>
        <dbReference type="SAM" id="Phobius"/>
    </source>
</evidence>
<dbReference type="EMBL" id="QICS01000006">
    <property type="protein sequence ID" value="PXV89451.1"/>
    <property type="molecule type" value="Genomic_DNA"/>
</dbReference>
<dbReference type="RefSeq" id="WP_110291204.1">
    <property type="nucleotide sequence ID" value="NZ_QICS01000006.1"/>
</dbReference>
<keyword evidence="1" id="KW-0472">Membrane</keyword>
<evidence type="ECO:0000313" key="3">
    <source>
        <dbReference type="Proteomes" id="UP000247523"/>
    </source>
</evidence>
<proteinExistence type="predicted"/>
<dbReference type="Proteomes" id="UP000247523">
    <property type="component" value="Unassembled WGS sequence"/>
</dbReference>
<protein>
    <recommendedName>
        <fullName evidence="4">Extracellular solute-binding protein</fullName>
    </recommendedName>
</protein>
<accession>A0A318ERN8</accession>
<gene>
    <name evidence="2" type="ORF">C8E03_106102</name>
</gene>
<sequence>MKIEKNQWKILSTRQKITYFKDYYLFQILCTAVGIAIVVSLCWHILHKSESILYVAVVDDILNDEETQKVEQELEKIFNNGTDRTFVTIDDSFYTDGDGLNKLEVYLSNHQIDLVIANEEVIRTFAGYGFMQDLNTVLEEDELERNTNQFLYAAGYKENDDISFEDKETGQGEILPYGVNIADSAEYKKLGTILKNPVVGIANNAKNMQNAKIFLKWLNGERIVEK</sequence>
<evidence type="ECO:0000313" key="2">
    <source>
        <dbReference type="EMBL" id="PXV89451.1"/>
    </source>
</evidence>
<name>A0A318ERN8_9FIRM</name>
<comment type="caution">
    <text evidence="2">The sequence shown here is derived from an EMBL/GenBank/DDBJ whole genome shotgun (WGS) entry which is preliminary data.</text>
</comment>
<keyword evidence="1" id="KW-1133">Transmembrane helix</keyword>
<reference evidence="2 3" key="1">
    <citation type="submission" date="2018-05" db="EMBL/GenBank/DDBJ databases">
        <title>Genomic Encyclopedia of Type Strains, Phase IV (KMG-IV): sequencing the most valuable type-strain genomes for metagenomic binning, comparative biology and taxonomic classification.</title>
        <authorList>
            <person name="Goeker M."/>
        </authorList>
    </citation>
    <scope>NUCLEOTIDE SEQUENCE [LARGE SCALE GENOMIC DNA]</scope>
    <source>
        <strain evidence="2 3">DSM 28816</strain>
    </source>
</reference>
<keyword evidence="1" id="KW-0812">Transmembrane</keyword>
<evidence type="ECO:0008006" key="4">
    <source>
        <dbReference type="Google" id="ProtNLM"/>
    </source>
</evidence>